<comment type="caution">
    <text evidence="1">The sequence shown here is derived from an EMBL/GenBank/DDBJ whole genome shotgun (WGS) entry which is preliminary data.</text>
</comment>
<sequence length="510" mass="59292">MDETEFNCLGSLHFTPEEINLIFKEHSSDVVIHQSQFFHFMTEAMKNSGDAAELILTKITLFIHQYHHKLTTKEIEDLVATLNETNFDLFWQFLIELLNQHGIAVFEQPHNLISSIIDSNLIQFPGTFQIIFIKTFFLCFFIENRVIEIGNSTDNFLFVKMDDDAFNLVFNALMKCNTVEKSEILIDFIMTLIHKNTFEFDFLNQYFIQGILRFIGQNNVSWIILQLLVKFIDAIEGRVDLTRFGREIFQIPRKYQTIRIYFPNKDSIDLNIKVKNTSLSALRNIISSITHSPLDSICFNVNSLENTKTICFELKNINTHLHSASFENFPSVFISNSDIYGFIMLNIQNDQAGPFCLKLLHRLKKAPSDFLQDSPEYFAEVLYKDDLSPYLYQYFTEHLEHLLQHRESENGNIGNYEIIIQILFNLLISLKFPMKNQKTCLRILRKYFNTSLSEESVVSLLAVFCEEPCNEDLLLFISKYLPENGINLNDISIARNLIMNTTNVIGCPVM</sequence>
<keyword evidence="2" id="KW-1185">Reference proteome</keyword>
<dbReference type="RefSeq" id="XP_068346415.1">
    <property type="nucleotide sequence ID" value="XM_068496293.1"/>
</dbReference>
<evidence type="ECO:0000313" key="2">
    <source>
        <dbReference type="Proteomes" id="UP000179807"/>
    </source>
</evidence>
<accession>A0A1J4J0Z4</accession>
<dbReference type="Proteomes" id="UP000179807">
    <property type="component" value="Unassembled WGS sequence"/>
</dbReference>
<dbReference type="VEuPathDB" id="TrichDB:TRFO_11890"/>
<gene>
    <name evidence="1" type="ORF">TRFO_11890</name>
</gene>
<organism evidence="1 2">
    <name type="scientific">Tritrichomonas foetus</name>
    <dbReference type="NCBI Taxonomy" id="1144522"/>
    <lineage>
        <taxon>Eukaryota</taxon>
        <taxon>Metamonada</taxon>
        <taxon>Parabasalia</taxon>
        <taxon>Tritrichomonadida</taxon>
        <taxon>Tritrichomonadidae</taxon>
        <taxon>Tritrichomonas</taxon>
    </lineage>
</organism>
<name>A0A1J4J0Z4_9EUKA</name>
<reference evidence="1" key="1">
    <citation type="submission" date="2016-10" db="EMBL/GenBank/DDBJ databases">
        <authorList>
            <person name="Benchimol M."/>
            <person name="Almeida L.G."/>
            <person name="Vasconcelos A.T."/>
            <person name="Perreira-Neves A."/>
            <person name="Rosa I.A."/>
            <person name="Tasca T."/>
            <person name="Bogo M.R."/>
            <person name="de Souza W."/>
        </authorList>
    </citation>
    <scope>NUCLEOTIDE SEQUENCE [LARGE SCALE GENOMIC DNA]</scope>
    <source>
        <strain evidence="1">K</strain>
    </source>
</reference>
<protein>
    <submittedName>
        <fullName evidence="1">Uncharacterized protein</fullName>
    </submittedName>
</protein>
<proteinExistence type="predicted"/>
<dbReference type="AlphaFoldDB" id="A0A1J4J0Z4"/>
<dbReference type="EMBL" id="MLAK01001415">
    <property type="protein sequence ID" value="OHS93278.1"/>
    <property type="molecule type" value="Genomic_DNA"/>
</dbReference>
<evidence type="ECO:0000313" key="1">
    <source>
        <dbReference type="EMBL" id="OHS93278.1"/>
    </source>
</evidence>
<dbReference type="GeneID" id="94830997"/>